<dbReference type="Pfam" id="PF14063">
    <property type="entry name" value="DUF4254"/>
    <property type="match status" value="1"/>
</dbReference>
<name>A0ABW7XH84_9MICO</name>
<keyword evidence="2" id="KW-1185">Reference proteome</keyword>
<evidence type="ECO:0000313" key="2">
    <source>
        <dbReference type="Proteomes" id="UP001611580"/>
    </source>
</evidence>
<gene>
    <name evidence="1" type="ORF">ACH47X_08150</name>
</gene>
<dbReference type="Proteomes" id="UP001611580">
    <property type="component" value="Unassembled WGS sequence"/>
</dbReference>
<proteinExistence type="predicted"/>
<reference evidence="1 2" key="1">
    <citation type="submission" date="2024-10" db="EMBL/GenBank/DDBJ databases">
        <title>The Natural Products Discovery Center: Release of the First 8490 Sequenced Strains for Exploring Actinobacteria Biosynthetic Diversity.</title>
        <authorList>
            <person name="Kalkreuter E."/>
            <person name="Kautsar S.A."/>
            <person name="Yang D."/>
            <person name="Bader C.D."/>
            <person name="Teijaro C.N."/>
            <person name="Fluegel L."/>
            <person name="Davis C.M."/>
            <person name="Simpson J.R."/>
            <person name="Lauterbach L."/>
            <person name="Steele A.D."/>
            <person name="Gui C."/>
            <person name="Meng S."/>
            <person name="Li G."/>
            <person name="Viehrig K."/>
            <person name="Ye F."/>
            <person name="Su P."/>
            <person name="Kiefer A.F."/>
            <person name="Nichols A."/>
            <person name="Cepeda A.J."/>
            <person name="Yan W."/>
            <person name="Fan B."/>
            <person name="Jiang Y."/>
            <person name="Adhikari A."/>
            <person name="Zheng C.-J."/>
            <person name="Schuster L."/>
            <person name="Cowan T.M."/>
            <person name="Smanski M.J."/>
            <person name="Chevrette M.G."/>
            <person name="De Carvalho L.P.S."/>
            <person name="Shen B."/>
        </authorList>
    </citation>
    <scope>NUCLEOTIDE SEQUENCE [LARGE SCALE GENOMIC DNA]</scope>
    <source>
        <strain evidence="1 2">NPDC019481</strain>
    </source>
</reference>
<sequence length="177" mass="19490">MDSATTSEKVEQDLVVLPRSATIIEVFRRENEQSDGLLRLAAHLARQHERQWEAETISRDTTAADAAVAASKRTIDSLNAARVTLVEQIDEHVASCSTGTDDAPLHTETVGSVIDRLAIAWVRANKLIDTGAKDRARQALHQLRELADAYDDLVRDVASGARRIPAWRHLKQYGAAS</sequence>
<comment type="caution">
    <text evidence="1">The sequence shown here is derived from an EMBL/GenBank/DDBJ whole genome shotgun (WGS) entry which is preliminary data.</text>
</comment>
<evidence type="ECO:0000313" key="1">
    <source>
        <dbReference type="EMBL" id="MFI2486866.1"/>
    </source>
</evidence>
<protein>
    <submittedName>
        <fullName evidence="1">DUF4254 domain-containing protein</fullName>
    </submittedName>
</protein>
<organism evidence="1 2">
    <name type="scientific">Promicromonospora kroppenstedtii</name>
    <dbReference type="NCBI Taxonomy" id="440482"/>
    <lineage>
        <taxon>Bacteria</taxon>
        <taxon>Bacillati</taxon>
        <taxon>Actinomycetota</taxon>
        <taxon>Actinomycetes</taxon>
        <taxon>Micrococcales</taxon>
        <taxon>Promicromonosporaceae</taxon>
        <taxon>Promicromonospora</taxon>
    </lineage>
</organism>
<accession>A0ABW7XH84</accession>
<dbReference type="InterPro" id="IPR025350">
    <property type="entry name" value="DUF4254"/>
</dbReference>
<dbReference type="RefSeq" id="WP_397403138.1">
    <property type="nucleotide sequence ID" value="NZ_JBIRYI010000004.1"/>
</dbReference>
<dbReference type="EMBL" id="JBIRYI010000004">
    <property type="protein sequence ID" value="MFI2486866.1"/>
    <property type="molecule type" value="Genomic_DNA"/>
</dbReference>